<keyword evidence="6" id="KW-1185">Reference proteome</keyword>
<dbReference type="AlphaFoldDB" id="A0A4R3LID2"/>
<evidence type="ECO:0000313" key="3">
    <source>
        <dbReference type="EMBL" id="TCS99892.1"/>
    </source>
</evidence>
<dbReference type="RefSeq" id="WP_132961351.1">
    <property type="nucleotide sequence ID" value="NZ_DAIPFN010000005.1"/>
</dbReference>
<evidence type="ECO:0008006" key="7">
    <source>
        <dbReference type="Google" id="ProtNLM"/>
    </source>
</evidence>
<evidence type="ECO:0000256" key="1">
    <source>
        <dbReference type="SAM" id="MobiDB-lite"/>
    </source>
</evidence>
<proteinExistence type="predicted"/>
<dbReference type="Proteomes" id="UP000295536">
    <property type="component" value="Unassembled WGS sequence"/>
</dbReference>
<keyword evidence="2" id="KW-0732">Signal</keyword>
<feature type="region of interest" description="Disordered" evidence="1">
    <location>
        <begin position="25"/>
        <end position="45"/>
    </location>
</feature>
<dbReference type="EMBL" id="SMAH01000001">
    <property type="protein sequence ID" value="TCS99892.1"/>
    <property type="molecule type" value="Genomic_DNA"/>
</dbReference>
<comment type="caution">
    <text evidence="3">The sequence shown here is derived from an EMBL/GenBank/DDBJ whole genome shotgun (WGS) entry which is preliminary data.</text>
</comment>
<sequence>MSSPARPFLLVRLAAIGAAALVAHAAHAQSAPEGHTPRPAAPEPKVERIVHHDGLSHIEELRVGGRTRSIEVQTRSALPGYEVRPIDPAQDDRRSGAGQRQWRVLAF</sequence>
<evidence type="ECO:0000256" key="2">
    <source>
        <dbReference type="SAM" id="SignalP"/>
    </source>
</evidence>
<feature type="chain" id="PRO_5020365300" description="DUF2782 domain-containing protein" evidence="2">
    <location>
        <begin position="29"/>
        <end position="107"/>
    </location>
</feature>
<accession>A0A4R3LID2</accession>
<organism evidence="3 5">
    <name type="scientific">Tepidimonas ignava</name>
    <dbReference type="NCBI Taxonomy" id="114249"/>
    <lineage>
        <taxon>Bacteria</taxon>
        <taxon>Pseudomonadati</taxon>
        <taxon>Pseudomonadota</taxon>
        <taxon>Betaproteobacteria</taxon>
        <taxon>Burkholderiales</taxon>
        <taxon>Tepidimonas</taxon>
    </lineage>
</organism>
<name>A0A4R3LID2_9BURK</name>
<reference evidence="4 6" key="2">
    <citation type="submission" date="2019-07" db="EMBL/GenBank/DDBJ databases">
        <title>Tepidimonas ignava SPS-1037 draft genome.</title>
        <authorList>
            <person name="Da Costa M.S."/>
            <person name="Froufe H.J.C."/>
            <person name="Egas C."/>
            <person name="Albuquerque L."/>
        </authorList>
    </citation>
    <scope>NUCLEOTIDE SEQUENCE [LARGE SCALE GENOMIC DNA]</scope>
    <source>
        <strain evidence="4 6">SPS-1037</strain>
    </source>
</reference>
<reference evidence="3 5" key="1">
    <citation type="submission" date="2019-03" db="EMBL/GenBank/DDBJ databases">
        <title>Genomic Encyclopedia of Type Strains, Phase IV (KMG-IV): sequencing the most valuable type-strain genomes for metagenomic binning, comparative biology and taxonomic classification.</title>
        <authorList>
            <person name="Goeker M."/>
        </authorList>
    </citation>
    <scope>NUCLEOTIDE SEQUENCE [LARGE SCALE GENOMIC DNA]</scope>
    <source>
        <strain evidence="3 5">DSM 12034</strain>
    </source>
</reference>
<dbReference type="OrthoDB" id="8688876at2"/>
<protein>
    <recommendedName>
        <fullName evidence="7">DUF2782 domain-containing protein</fullName>
    </recommendedName>
</protein>
<evidence type="ECO:0000313" key="6">
    <source>
        <dbReference type="Proteomes" id="UP000315577"/>
    </source>
</evidence>
<evidence type="ECO:0000313" key="4">
    <source>
        <dbReference type="EMBL" id="TSE23277.1"/>
    </source>
</evidence>
<dbReference type="Proteomes" id="UP000315577">
    <property type="component" value="Unassembled WGS sequence"/>
</dbReference>
<feature type="signal peptide" evidence="2">
    <location>
        <begin position="1"/>
        <end position="28"/>
    </location>
</feature>
<evidence type="ECO:0000313" key="5">
    <source>
        <dbReference type="Proteomes" id="UP000295536"/>
    </source>
</evidence>
<gene>
    <name evidence="3" type="ORF">EDC36_101164</name>
    <name evidence="4" type="ORF">Tigna_00660</name>
</gene>
<dbReference type="EMBL" id="VJNC01000003">
    <property type="protein sequence ID" value="TSE23277.1"/>
    <property type="molecule type" value="Genomic_DNA"/>
</dbReference>